<sequence length="57" mass="6559">MDCALVTTADIELLATTFMIWSGMGVFFSLFLYDFICCFFAVMRRRFSSKTVDLKTP</sequence>
<feature type="non-terminal residue" evidence="2">
    <location>
        <position position="57"/>
    </location>
</feature>
<comment type="caution">
    <text evidence="2">The sequence shown here is derived from an EMBL/GenBank/DDBJ whole genome shotgun (WGS) entry which is preliminary data.</text>
</comment>
<organism evidence="2 3">
    <name type="scientific">Vibrio scophthalmi LMG 19158</name>
    <dbReference type="NCBI Taxonomy" id="870967"/>
    <lineage>
        <taxon>Bacteria</taxon>
        <taxon>Pseudomonadati</taxon>
        <taxon>Pseudomonadota</taxon>
        <taxon>Gammaproteobacteria</taxon>
        <taxon>Vibrionales</taxon>
        <taxon>Vibrionaceae</taxon>
        <taxon>Vibrio</taxon>
    </lineage>
</organism>
<dbReference type="EMBL" id="AFWE01000186">
    <property type="protein sequence ID" value="EGU32392.1"/>
    <property type="molecule type" value="Genomic_DNA"/>
</dbReference>
<dbReference type="AlphaFoldDB" id="F9RSE2"/>
<keyword evidence="1" id="KW-0472">Membrane</keyword>
<evidence type="ECO:0000313" key="2">
    <source>
        <dbReference type="EMBL" id="EGU32392.1"/>
    </source>
</evidence>
<evidence type="ECO:0000313" key="3">
    <source>
        <dbReference type="Proteomes" id="UP000004349"/>
    </source>
</evidence>
<reference evidence="2 3" key="1">
    <citation type="journal article" date="2012" name="Int. J. Syst. Evol. Microbiol.">
        <title>Vibrio caribbeanicus sp. nov., isolated from the marine sponge Scleritoderma cyanea.</title>
        <authorList>
            <person name="Hoffmann M."/>
            <person name="Monday S.R."/>
            <person name="Allard M.W."/>
            <person name="Strain E.A."/>
            <person name="Whittaker P."/>
            <person name="Naum M."/>
            <person name="McCarthy P.J."/>
            <person name="Lopez J.V."/>
            <person name="Fischer M."/>
            <person name="Brown E.W."/>
        </authorList>
    </citation>
    <scope>NUCLEOTIDE SEQUENCE [LARGE SCALE GENOMIC DNA]</scope>
    <source>
        <strain evidence="2 3">LMG 19158</strain>
    </source>
</reference>
<keyword evidence="1" id="KW-0812">Transmembrane</keyword>
<gene>
    <name evidence="2" type="ORF">VIS19158_15129</name>
</gene>
<name>F9RSE2_9VIBR</name>
<protein>
    <submittedName>
        <fullName evidence="2">Uncharacterized protein</fullName>
    </submittedName>
</protein>
<feature type="transmembrane region" description="Helical" evidence="1">
    <location>
        <begin position="20"/>
        <end position="42"/>
    </location>
</feature>
<proteinExistence type="predicted"/>
<keyword evidence="1" id="KW-1133">Transmembrane helix</keyword>
<evidence type="ECO:0000256" key="1">
    <source>
        <dbReference type="SAM" id="Phobius"/>
    </source>
</evidence>
<accession>F9RSE2</accession>
<dbReference type="Proteomes" id="UP000004349">
    <property type="component" value="Unassembled WGS sequence"/>
</dbReference>